<dbReference type="InterPro" id="IPR036365">
    <property type="entry name" value="PGBD-like_sf"/>
</dbReference>
<keyword evidence="2" id="KW-0732">Signal</keyword>
<dbReference type="Pfam" id="PF01471">
    <property type="entry name" value="PG_binding_1"/>
    <property type="match status" value="1"/>
</dbReference>
<accession>A0A1Y0EMJ5</accession>
<feature type="domain" description="DUF4384" evidence="4">
    <location>
        <begin position="396"/>
        <end position="476"/>
    </location>
</feature>
<sequence length="559" mass="60795">MTRISWAFGAALGSLLLGACTTPLDPRRDVELQSHASAAARPVVRPLRSISSFTDSLACMDQLLRDADLPTTLITSKQIPDYSAKVAVASKDMIITAISQMSRLSNAFRYVDFEVDIARQDTVQNLTTLLLNNNQMQLQRPALYVSGAISYVDQNVLNNRWDAGLSGSRIEAGYSTNRNATLLGLEMHLGDFRTRTLIPGLDSANEVIFGTGGQGLDLAGRIGTYGVHFNVGRDYTQGTGAATRTLVDLAMIELLGKWARVPYWQCLTLDQTHPDFQRVLRDWYEQGSPASRQKLVQRSLTNQGYLPGDAPALPVNAPQWRSAIGRFQADNNMVVTGALDFVTYERALRHYVTLDETGKITQVGWGPKGGDLQVASNAPLRIDMQVENPVPDRTRFESGTQVFISARVNRAAYFYCFMSDGQGNVIRLLPNSANPNALISAGNSVRIPDWMAPNPGFVLDTGVPGTEAVGCLATEEDMLGRLPNVVAVPALTLVQDVNGLAGVQAEFARANDGQPFAMQSVQWQVLPRRTPSTAELQAPPPAPASPAASRQPARSPSRR</sequence>
<evidence type="ECO:0000313" key="5">
    <source>
        <dbReference type="EMBL" id="ARU04884.1"/>
    </source>
</evidence>
<feature type="signal peptide" evidence="2">
    <location>
        <begin position="1"/>
        <end position="19"/>
    </location>
</feature>
<evidence type="ECO:0000256" key="2">
    <source>
        <dbReference type="SAM" id="SignalP"/>
    </source>
</evidence>
<dbReference type="Proteomes" id="UP000196138">
    <property type="component" value="Chromosome"/>
</dbReference>
<keyword evidence="6" id="KW-1185">Reference proteome</keyword>
<dbReference type="PROSITE" id="PS51257">
    <property type="entry name" value="PROKAR_LIPOPROTEIN"/>
    <property type="match status" value="1"/>
</dbReference>
<dbReference type="Pfam" id="PF14326">
    <property type="entry name" value="DUF4384"/>
    <property type="match status" value="1"/>
</dbReference>
<dbReference type="RefSeq" id="WP_087280331.1">
    <property type="nucleotide sequence ID" value="NZ_CP021455.1"/>
</dbReference>
<organism evidence="5 6">
    <name type="scientific">Comamonas serinivorans</name>
    <dbReference type="NCBI Taxonomy" id="1082851"/>
    <lineage>
        <taxon>Bacteria</taxon>
        <taxon>Pseudomonadati</taxon>
        <taxon>Pseudomonadota</taxon>
        <taxon>Betaproteobacteria</taxon>
        <taxon>Burkholderiales</taxon>
        <taxon>Comamonadaceae</taxon>
        <taxon>Comamonas</taxon>
    </lineage>
</organism>
<feature type="chain" id="PRO_5011003203" evidence="2">
    <location>
        <begin position="20"/>
        <end position="559"/>
    </location>
</feature>
<protein>
    <submittedName>
        <fullName evidence="5">Peptidoglycan-binding protein</fullName>
    </submittedName>
</protein>
<dbReference type="OrthoDB" id="7052188at2"/>
<feature type="domain" description="Peptidoglycan binding-like" evidence="3">
    <location>
        <begin position="294"/>
        <end position="345"/>
    </location>
</feature>
<dbReference type="KEGG" id="cser:CCO03_09505"/>
<evidence type="ECO:0000256" key="1">
    <source>
        <dbReference type="SAM" id="MobiDB-lite"/>
    </source>
</evidence>
<evidence type="ECO:0000313" key="6">
    <source>
        <dbReference type="Proteomes" id="UP000196138"/>
    </source>
</evidence>
<feature type="compositionally biased region" description="Low complexity" evidence="1">
    <location>
        <begin position="545"/>
        <end position="559"/>
    </location>
</feature>
<dbReference type="Gene3D" id="3.40.50.10610">
    <property type="entry name" value="ABC-type transport auxiliary lipoprotein component"/>
    <property type="match status" value="1"/>
</dbReference>
<gene>
    <name evidence="5" type="ORF">CCO03_09505</name>
</gene>
<reference evidence="5 6" key="1">
    <citation type="submission" date="2017-05" db="EMBL/GenBank/DDBJ databases">
        <authorList>
            <person name="Song R."/>
            <person name="Chenine A.L."/>
            <person name="Ruprecht R.M."/>
        </authorList>
    </citation>
    <scope>NUCLEOTIDE SEQUENCE [LARGE SCALE GENOMIC DNA]</scope>
    <source>
        <strain evidence="5 6">DSM 26136</strain>
    </source>
</reference>
<dbReference type="SUPFAM" id="SSF47090">
    <property type="entry name" value="PGBD-like"/>
    <property type="match status" value="1"/>
</dbReference>
<dbReference type="InterPro" id="IPR025493">
    <property type="entry name" value="DUF4384"/>
</dbReference>
<dbReference type="InterPro" id="IPR002477">
    <property type="entry name" value="Peptidoglycan-bd-like"/>
</dbReference>
<evidence type="ECO:0000259" key="4">
    <source>
        <dbReference type="Pfam" id="PF14326"/>
    </source>
</evidence>
<proteinExistence type="predicted"/>
<name>A0A1Y0EMJ5_9BURK</name>
<evidence type="ECO:0000259" key="3">
    <source>
        <dbReference type="Pfam" id="PF01471"/>
    </source>
</evidence>
<feature type="region of interest" description="Disordered" evidence="1">
    <location>
        <begin position="527"/>
        <end position="559"/>
    </location>
</feature>
<dbReference type="EMBL" id="CP021455">
    <property type="protein sequence ID" value="ARU04884.1"/>
    <property type="molecule type" value="Genomic_DNA"/>
</dbReference>
<dbReference type="AlphaFoldDB" id="A0A1Y0EMJ5"/>